<keyword evidence="3" id="KW-0808">Transferase</keyword>
<feature type="region of interest" description="Disordered" evidence="1">
    <location>
        <begin position="315"/>
        <end position="440"/>
    </location>
</feature>
<gene>
    <name evidence="3" type="ORF">SO694_00195021</name>
</gene>
<proteinExistence type="predicted"/>
<dbReference type="InterPro" id="IPR013783">
    <property type="entry name" value="Ig-like_fold"/>
</dbReference>
<dbReference type="EMBL" id="JBBJCI010000320">
    <property type="protein sequence ID" value="KAK7234527.1"/>
    <property type="molecule type" value="Genomic_DNA"/>
</dbReference>
<evidence type="ECO:0000313" key="4">
    <source>
        <dbReference type="Proteomes" id="UP001363151"/>
    </source>
</evidence>
<name>A0ABR1FNW6_AURAN</name>
<dbReference type="PROSITE" id="PS50853">
    <property type="entry name" value="FN3"/>
    <property type="match status" value="1"/>
</dbReference>
<reference evidence="3 4" key="1">
    <citation type="submission" date="2024-03" db="EMBL/GenBank/DDBJ databases">
        <title>Aureococcus anophagefferens CCMP1851 and Kratosvirus quantuckense: Draft genome of a second virus-susceptible host strain in the model system.</title>
        <authorList>
            <person name="Chase E."/>
            <person name="Truchon A.R."/>
            <person name="Schepens W."/>
            <person name="Wilhelm S.W."/>
        </authorList>
    </citation>
    <scope>NUCLEOTIDE SEQUENCE [LARGE SCALE GENOMIC DNA]</scope>
    <source>
        <strain evidence="3 4">CCMP1851</strain>
    </source>
</reference>
<evidence type="ECO:0000259" key="2">
    <source>
        <dbReference type="PROSITE" id="PS50853"/>
    </source>
</evidence>
<dbReference type="InterPro" id="IPR003961">
    <property type="entry name" value="FN3_dom"/>
</dbReference>
<dbReference type="Gene3D" id="2.60.40.10">
    <property type="entry name" value="Immunoglobulins"/>
    <property type="match status" value="1"/>
</dbReference>
<feature type="compositionally biased region" description="Low complexity" evidence="1">
    <location>
        <begin position="337"/>
        <end position="401"/>
    </location>
</feature>
<protein>
    <submittedName>
        <fullName evidence="3">Protein serine/threonine kinase</fullName>
    </submittedName>
</protein>
<sequence>MIPPHQEGFYTDDVAAANELHKLHEDVVEPVVEQLVQERRSKARDDLKITRGFCQDRLVAALDGRAHEGLEGGRGAGRGRVPRVLDPRLVPARLEILSEVVRRRALWRRGHAPAADDTADDDDDDAGAGPRLHVIDAAFTLHDDPDVDVQARWRGAPEVRGPQGGASAFRVLRGRASCLAQDPLRKKMVDSADAIARAVGQIEAHARATESEPNEFSGRNLEASAGRAVVARLSRNIGLRPSVYLSFKAARKKPGELLDRADTNRSEERDTLSRDLGLAVDEYLATTGEHFHDAFHPIRQARNFFGFSSASLSGRGDEGAAEDATDVKPGGAKRKAAPAAKGKATPAAKRKAAPAAKGKATPAAKGKATPAAKGKATPAAKGKATPAAKRKATPAAKGKATPAKRRRRRQGAPAPEAKDGKAAKGGNPTGAKAEADAEAEAEAKAAAEARKKLRGFDFHGDYRVDEVAFVHEVQTVTTHFRAAESQRRGTFTLSWGGKTTAHLDHDASAGEVADAAFVGVYGNVGLLTADDSLPHRRRRARAVEEVTEGYCDVVSGGFSYEVQTVQVDALSTVSGSFKLSFEGQETASIAVDARPRSSSSTLEALDTIFTANVVAEDYEPSKGPRLWTVTYTHQAHTLTQGAQDASLMVSDTADLSPSSTAEVVITERIKGADAFRYAFDGLDAGKEYFARPGLPAPSPSPVASGTSLDVTWTPPNDDGGAPVLGYDIEWYSEETQDEVQVVTLSGVRRARRSSPSTTEADTDGLSGYFTLELRGETTEIISVDAPAEGEGSGKGFIEVSKGAFHQTGSSRLDQNDLVFVAGEQFRVRQIDYGAGPPRASARSLDDFHDAAAFRGANVTDAPLTTWAFGYEWTVTFAGLVGGVRFGQAPLKGTFALGFEGDATPPLSHDATAADVEAALEQLSTITDVVVARAVNNNATLQLPGRLRHQRGDAFGFYLLQADTNQGSLEATMDALDADLASVVPTFDISWDITDCGSAEGVNFCQLGVDEDSAIGTISCDSDPTNDCIAASIDLYDSSNALMSTADMETALNAMSYSGTQFMIDADGVGVNVTRARDRERSFATAYAGSTAVLTDAEVGVFYSDPSSDDGVSSACATSRVRSTDVINVDASAATWSSTLRSVATIESASDYLVVTAAKPLPGNGSYVGLYVDVEFLAQHGDLKPMVCDTSYLTASSDATSAYCNVTTLQDGSLADGDFSLTTYWPNERVAKPSPFNATGLRWNSPSDTMDAGGTFSVAFNGAKTEEMEWQEAADEVEYVIEKLDTIGDKVQLEFERPLSDGGTNLSHYLIEYDTSDTFSSPKVFDVSASETHSVIYYFVVRGSAASTARRRLVGVRTLNGVSSFRSPGADARAAHGEFRFPSVRLVAARP</sequence>
<accession>A0ABR1FNW6</accession>
<keyword evidence="3" id="KW-0418">Kinase</keyword>
<keyword evidence="4" id="KW-1185">Reference proteome</keyword>
<dbReference type="SUPFAM" id="SSF49265">
    <property type="entry name" value="Fibronectin type III"/>
    <property type="match status" value="1"/>
</dbReference>
<feature type="region of interest" description="Disordered" evidence="1">
    <location>
        <begin position="109"/>
        <end position="129"/>
    </location>
</feature>
<comment type="caution">
    <text evidence="3">The sequence shown here is derived from an EMBL/GenBank/DDBJ whole genome shotgun (WGS) entry which is preliminary data.</text>
</comment>
<dbReference type="GO" id="GO:0016301">
    <property type="term" value="F:kinase activity"/>
    <property type="evidence" value="ECO:0007669"/>
    <property type="project" value="UniProtKB-KW"/>
</dbReference>
<dbReference type="CDD" id="cd00063">
    <property type="entry name" value="FN3"/>
    <property type="match status" value="1"/>
</dbReference>
<feature type="compositionally biased region" description="Acidic residues" evidence="1">
    <location>
        <begin position="117"/>
        <end position="126"/>
    </location>
</feature>
<organism evidence="3 4">
    <name type="scientific">Aureococcus anophagefferens</name>
    <name type="common">Harmful bloom alga</name>
    <dbReference type="NCBI Taxonomy" id="44056"/>
    <lineage>
        <taxon>Eukaryota</taxon>
        <taxon>Sar</taxon>
        <taxon>Stramenopiles</taxon>
        <taxon>Ochrophyta</taxon>
        <taxon>Pelagophyceae</taxon>
        <taxon>Pelagomonadales</taxon>
        <taxon>Pelagomonadaceae</taxon>
        <taxon>Aureococcus</taxon>
    </lineage>
</organism>
<evidence type="ECO:0000256" key="1">
    <source>
        <dbReference type="SAM" id="MobiDB-lite"/>
    </source>
</evidence>
<feature type="domain" description="Fibronectin type-III" evidence="2">
    <location>
        <begin position="691"/>
        <end position="802"/>
    </location>
</feature>
<dbReference type="InterPro" id="IPR036116">
    <property type="entry name" value="FN3_sf"/>
</dbReference>
<evidence type="ECO:0000313" key="3">
    <source>
        <dbReference type="EMBL" id="KAK7234527.1"/>
    </source>
</evidence>
<dbReference type="Proteomes" id="UP001363151">
    <property type="component" value="Unassembled WGS sequence"/>
</dbReference>